<gene>
    <name evidence="2" type="ORF">GSLYS_00013760001</name>
</gene>
<evidence type="ECO:0000313" key="2">
    <source>
        <dbReference type="EMBL" id="CAL1540027.1"/>
    </source>
</evidence>
<comment type="caution">
    <text evidence="2">The sequence shown here is derived from an EMBL/GenBank/DDBJ whole genome shotgun (WGS) entry which is preliminary data.</text>
</comment>
<dbReference type="EMBL" id="CAXITT010000367">
    <property type="protein sequence ID" value="CAL1540027.1"/>
    <property type="molecule type" value="Genomic_DNA"/>
</dbReference>
<dbReference type="AlphaFoldDB" id="A0AAV2I226"/>
<keyword evidence="1" id="KW-0812">Transmembrane</keyword>
<name>A0AAV2I226_LYMST</name>
<organism evidence="2 3">
    <name type="scientific">Lymnaea stagnalis</name>
    <name type="common">Great pond snail</name>
    <name type="synonym">Helix stagnalis</name>
    <dbReference type="NCBI Taxonomy" id="6523"/>
    <lineage>
        <taxon>Eukaryota</taxon>
        <taxon>Metazoa</taxon>
        <taxon>Spiralia</taxon>
        <taxon>Lophotrochozoa</taxon>
        <taxon>Mollusca</taxon>
        <taxon>Gastropoda</taxon>
        <taxon>Heterobranchia</taxon>
        <taxon>Euthyneura</taxon>
        <taxon>Panpulmonata</taxon>
        <taxon>Hygrophila</taxon>
        <taxon>Lymnaeoidea</taxon>
        <taxon>Lymnaeidae</taxon>
        <taxon>Lymnaea</taxon>
    </lineage>
</organism>
<reference evidence="2 3" key="1">
    <citation type="submission" date="2024-04" db="EMBL/GenBank/DDBJ databases">
        <authorList>
            <consortium name="Genoscope - CEA"/>
            <person name="William W."/>
        </authorList>
    </citation>
    <scope>NUCLEOTIDE SEQUENCE [LARGE SCALE GENOMIC DNA]</scope>
</reference>
<keyword evidence="3" id="KW-1185">Reference proteome</keyword>
<evidence type="ECO:0000256" key="1">
    <source>
        <dbReference type="SAM" id="Phobius"/>
    </source>
</evidence>
<proteinExistence type="predicted"/>
<accession>A0AAV2I226</accession>
<protein>
    <submittedName>
        <fullName evidence="2">Uncharacterized protein</fullName>
    </submittedName>
</protein>
<keyword evidence="1" id="KW-0472">Membrane</keyword>
<sequence length="123" mass="13813">MSTSLSSVPAQTGKYLENWKLNLGISIASLTLSTVVLILVLVKQSYPPLNTLEEATRNPSTLEPVCLDCVQVVTYSQPPYLTETLFNQLRIHIKDGHKQCCFNSTDLIRILVELVSMICFLWI</sequence>
<keyword evidence="1" id="KW-1133">Transmembrane helix</keyword>
<feature type="transmembrane region" description="Helical" evidence="1">
    <location>
        <begin position="23"/>
        <end position="42"/>
    </location>
</feature>
<dbReference type="Proteomes" id="UP001497497">
    <property type="component" value="Unassembled WGS sequence"/>
</dbReference>
<evidence type="ECO:0000313" key="3">
    <source>
        <dbReference type="Proteomes" id="UP001497497"/>
    </source>
</evidence>